<protein>
    <recommendedName>
        <fullName evidence="7">ribulose-phosphate 3-epimerase</fullName>
        <ecNumber evidence="7">5.1.3.1</ecNumber>
    </recommendedName>
</protein>
<comment type="cofactor">
    <cofactor evidence="3">
        <name>Co(2+)</name>
        <dbReference type="ChEBI" id="CHEBI:48828"/>
    </cofactor>
</comment>
<evidence type="ECO:0000256" key="3">
    <source>
        <dbReference type="ARBA" id="ARBA00001941"/>
    </source>
</evidence>
<comment type="cofactor">
    <cofactor evidence="2">
        <name>Mn(2+)</name>
        <dbReference type="ChEBI" id="CHEBI:29035"/>
    </cofactor>
</comment>
<dbReference type="FunFam" id="3.20.20.70:FF:000004">
    <property type="entry name" value="Ribulose-phosphate 3-epimerase"/>
    <property type="match status" value="1"/>
</dbReference>
<feature type="non-terminal residue" evidence="10">
    <location>
        <position position="1"/>
    </location>
</feature>
<dbReference type="NCBIfam" id="TIGR01163">
    <property type="entry name" value="rpe"/>
    <property type="match status" value="1"/>
</dbReference>
<sequence length="207" mass="22360">VVDIAPSMLGADFGRMREAAEMVGPYSAYLHMDVMDGHFVPNLTMGPDLVKSLEGIAPLDVHLMVTDPIDFIKDFRDAGAEIISVHVEANNPLKALESIKKNNMKAGIALNPSTPENSIEPFIDLADLILVMSVEPGYCGQDFHEDAVERVRHYKKAYPDKIIEVDGGVGPSNSERLADAGADILVAGSAIFKADDPIEIVKIMKGS</sequence>
<dbReference type="GO" id="GO:0005975">
    <property type="term" value="P:carbohydrate metabolic process"/>
    <property type="evidence" value="ECO:0007669"/>
    <property type="project" value="InterPro"/>
</dbReference>
<organism evidence="10">
    <name type="scientific">marine metagenome</name>
    <dbReference type="NCBI Taxonomy" id="408172"/>
    <lineage>
        <taxon>unclassified sequences</taxon>
        <taxon>metagenomes</taxon>
        <taxon>ecological metagenomes</taxon>
    </lineage>
</organism>
<evidence type="ECO:0000256" key="8">
    <source>
        <dbReference type="ARBA" id="ARBA00022723"/>
    </source>
</evidence>
<comment type="catalytic activity">
    <reaction evidence="1">
        <text>D-ribulose 5-phosphate = D-xylulose 5-phosphate</text>
        <dbReference type="Rhea" id="RHEA:13677"/>
        <dbReference type="ChEBI" id="CHEBI:57737"/>
        <dbReference type="ChEBI" id="CHEBI:58121"/>
        <dbReference type="EC" id="5.1.3.1"/>
    </reaction>
</comment>
<evidence type="ECO:0000256" key="9">
    <source>
        <dbReference type="ARBA" id="ARBA00023235"/>
    </source>
</evidence>
<evidence type="ECO:0000256" key="1">
    <source>
        <dbReference type="ARBA" id="ARBA00001782"/>
    </source>
</evidence>
<evidence type="ECO:0000256" key="5">
    <source>
        <dbReference type="ARBA" id="ARBA00001954"/>
    </source>
</evidence>
<dbReference type="CDD" id="cd00429">
    <property type="entry name" value="RPE"/>
    <property type="match status" value="1"/>
</dbReference>
<dbReference type="EC" id="5.1.3.1" evidence="7"/>
<keyword evidence="9" id="KW-0413">Isomerase</keyword>
<dbReference type="AlphaFoldDB" id="A0A381V8K4"/>
<dbReference type="InterPro" id="IPR013785">
    <property type="entry name" value="Aldolase_TIM"/>
</dbReference>
<reference evidence="10" key="1">
    <citation type="submission" date="2018-05" db="EMBL/GenBank/DDBJ databases">
        <authorList>
            <person name="Lanie J.A."/>
            <person name="Ng W.-L."/>
            <person name="Kazmierczak K.M."/>
            <person name="Andrzejewski T.M."/>
            <person name="Davidsen T.M."/>
            <person name="Wayne K.J."/>
            <person name="Tettelin H."/>
            <person name="Glass J.I."/>
            <person name="Rusch D."/>
            <person name="Podicherti R."/>
            <person name="Tsui H.-C.T."/>
            <person name="Winkler M.E."/>
        </authorList>
    </citation>
    <scope>NUCLEOTIDE SEQUENCE</scope>
</reference>
<dbReference type="PROSITE" id="PS01086">
    <property type="entry name" value="RIBUL_P_3_EPIMER_2"/>
    <property type="match status" value="1"/>
</dbReference>
<dbReference type="GO" id="GO:0005737">
    <property type="term" value="C:cytoplasm"/>
    <property type="evidence" value="ECO:0007669"/>
    <property type="project" value="UniProtKB-ARBA"/>
</dbReference>
<dbReference type="HAMAP" id="MF_02227">
    <property type="entry name" value="RPE"/>
    <property type="match status" value="1"/>
</dbReference>
<dbReference type="GO" id="GO:0006098">
    <property type="term" value="P:pentose-phosphate shunt"/>
    <property type="evidence" value="ECO:0007669"/>
    <property type="project" value="InterPro"/>
</dbReference>
<comment type="cofactor">
    <cofactor evidence="5">
        <name>Fe(2+)</name>
        <dbReference type="ChEBI" id="CHEBI:29033"/>
    </cofactor>
</comment>
<dbReference type="Pfam" id="PF00834">
    <property type="entry name" value="Ribul_P_3_epim"/>
    <property type="match status" value="1"/>
</dbReference>
<name>A0A381V8K4_9ZZZZ</name>
<comment type="cofactor">
    <cofactor evidence="4">
        <name>Zn(2+)</name>
        <dbReference type="ChEBI" id="CHEBI:29105"/>
    </cofactor>
</comment>
<dbReference type="Gene3D" id="3.20.20.70">
    <property type="entry name" value="Aldolase class I"/>
    <property type="match status" value="1"/>
</dbReference>
<dbReference type="InterPro" id="IPR011060">
    <property type="entry name" value="RibuloseP-bd_barrel"/>
</dbReference>
<comment type="similarity">
    <text evidence="6">Belongs to the ribulose-phosphate 3-epimerase family.</text>
</comment>
<dbReference type="GO" id="GO:0004750">
    <property type="term" value="F:D-ribulose-phosphate 3-epimerase activity"/>
    <property type="evidence" value="ECO:0007669"/>
    <property type="project" value="UniProtKB-EC"/>
</dbReference>
<keyword evidence="8" id="KW-0479">Metal-binding</keyword>
<gene>
    <name evidence="10" type="ORF">METZ01_LOCUS89576</name>
</gene>
<evidence type="ECO:0000313" key="10">
    <source>
        <dbReference type="EMBL" id="SVA36722.1"/>
    </source>
</evidence>
<accession>A0A381V8K4</accession>
<dbReference type="GO" id="GO:0046872">
    <property type="term" value="F:metal ion binding"/>
    <property type="evidence" value="ECO:0007669"/>
    <property type="project" value="UniProtKB-KW"/>
</dbReference>
<dbReference type="PROSITE" id="PS01085">
    <property type="entry name" value="RIBUL_P_3_EPIMER_1"/>
    <property type="match status" value="1"/>
</dbReference>
<evidence type="ECO:0000256" key="2">
    <source>
        <dbReference type="ARBA" id="ARBA00001936"/>
    </source>
</evidence>
<proteinExistence type="inferred from homology"/>
<evidence type="ECO:0000256" key="7">
    <source>
        <dbReference type="ARBA" id="ARBA00013188"/>
    </source>
</evidence>
<dbReference type="NCBIfam" id="NF004076">
    <property type="entry name" value="PRK05581.1-4"/>
    <property type="match status" value="1"/>
</dbReference>
<evidence type="ECO:0000256" key="4">
    <source>
        <dbReference type="ARBA" id="ARBA00001947"/>
    </source>
</evidence>
<evidence type="ECO:0000256" key="6">
    <source>
        <dbReference type="ARBA" id="ARBA00009541"/>
    </source>
</evidence>
<dbReference type="InterPro" id="IPR000056">
    <property type="entry name" value="Ribul_P_3_epim-like"/>
</dbReference>
<dbReference type="SUPFAM" id="SSF51366">
    <property type="entry name" value="Ribulose-phoshate binding barrel"/>
    <property type="match status" value="1"/>
</dbReference>
<dbReference type="InterPro" id="IPR026019">
    <property type="entry name" value="Ribul_P_3_epim"/>
</dbReference>
<dbReference type="EMBL" id="UINC01008148">
    <property type="protein sequence ID" value="SVA36722.1"/>
    <property type="molecule type" value="Genomic_DNA"/>
</dbReference>
<dbReference type="PANTHER" id="PTHR11749">
    <property type="entry name" value="RIBULOSE-5-PHOSPHATE-3-EPIMERASE"/>
    <property type="match status" value="1"/>
</dbReference>